<evidence type="ECO:0000256" key="1">
    <source>
        <dbReference type="SAM" id="MobiDB-lite"/>
    </source>
</evidence>
<dbReference type="Proteomes" id="UP000188532">
    <property type="component" value="Unassembled WGS sequence"/>
</dbReference>
<evidence type="ECO:0000313" key="2">
    <source>
        <dbReference type="EMBL" id="OOK69555.1"/>
    </source>
</evidence>
<feature type="region of interest" description="Disordered" evidence="1">
    <location>
        <begin position="1"/>
        <end position="114"/>
    </location>
</feature>
<feature type="compositionally biased region" description="Basic residues" evidence="1">
    <location>
        <begin position="85"/>
        <end position="97"/>
    </location>
</feature>
<comment type="caution">
    <text evidence="2">The sequence shown here is derived from an EMBL/GenBank/DDBJ whole genome shotgun (WGS) entry which is preliminary data.</text>
</comment>
<evidence type="ECO:0000313" key="3">
    <source>
        <dbReference type="Proteomes" id="UP000188532"/>
    </source>
</evidence>
<name>A0A1V3WRG6_MYCKA</name>
<dbReference type="GO" id="GO:0016787">
    <property type="term" value="F:hydrolase activity"/>
    <property type="evidence" value="ECO:0007669"/>
    <property type="project" value="UniProtKB-KW"/>
</dbReference>
<reference evidence="2 3" key="1">
    <citation type="submission" date="2017-02" db="EMBL/GenBank/DDBJ databases">
        <title>Complete genome sequences of Mycobacterium kansasii strains isolated from rhesus macaques.</title>
        <authorList>
            <person name="Panda A."/>
            <person name="Nagaraj S."/>
            <person name="Zhao X."/>
            <person name="Tettelin H."/>
            <person name="Detolla L.J."/>
        </authorList>
    </citation>
    <scope>NUCLEOTIDE SEQUENCE [LARGE SCALE GENOMIC DNA]</scope>
    <source>
        <strain evidence="2 3">11-3469</strain>
    </source>
</reference>
<organism evidence="2 3">
    <name type="scientific">Mycobacterium kansasii</name>
    <dbReference type="NCBI Taxonomy" id="1768"/>
    <lineage>
        <taxon>Bacteria</taxon>
        <taxon>Bacillati</taxon>
        <taxon>Actinomycetota</taxon>
        <taxon>Actinomycetes</taxon>
        <taxon>Mycobacteriales</taxon>
        <taxon>Mycobacteriaceae</taxon>
        <taxon>Mycobacterium</taxon>
    </lineage>
</organism>
<feature type="region of interest" description="Disordered" evidence="1">
    <location>
        <begin position="139"/>
        <end position="161"/>
    </location>
</feature>
<gene>
    <name evidence="2" type="ORF">BZL29_6362</name>
</gene>
<sequence length="161" mass="17396">MPRGRAVTSTDRTTRRWAARPASSRASRTAVCSGVSWLSRAPPGKPRCHPDGSTPPDAAAAPRGRRRVTGRAAAARPSRIGPSSGRRRRIPPIRPRRPAPIQDMQAKPPGTPGYSGVIRVIGSASPHLSAHSLRIRLSGLVTSPNKPNKPNRYRKLRSEQT</sequence>
<proteinExistence type="predicted"/>
<dbReference type="AlphaFoldDB" id="A0A1V3WRG6"/>
<feature type="compositionally biased region" description="Low complexity" evidence="1">
    <location>
        <begin position="19"/>
        <end position="30"/>
    </location>
</feature>
<protein>
    <submittedName>
        <fullName evidence="2">NUDIX hydrolase domain protein</fullName>
    </submittedName>
</protein>
<keyword evidence="2" id="KW-0378">Hydrolase</keyword>
<dbReference type="EMBL" id="MVBN01000007">
    <property type="protein sequence ID" value="OOK69555.1"/>
    <property type="molecule type" value="Genomic_DNA"/>
</dbReference>
<feature type="compositionally biased region" description="Low complexity" evidence="1">
    <location>
        <begin position="70"/>
        <end position="84"/>
    </location>
</feature>
<accession>A0A1V3WRG6</accession>